<dbReference type="Gene3D" id="1.10.10.60">
    <property type="entry name" value="Homeodomain-like"/>
    <property type="match status" value="2"/>
</dbReference>
<proteinExistence type="predicted"/>
<keyword evidence="4" id="KW-0804">Transcription</keyword>
<dbReference type="InterPro" id="IPR001789">
    <property type="entry name" value="Sig_transdc_resp-reg_receiver"/>
</dbReference>
<evidence type="ECO:0000256" key="1">
    <source>
        <dbReference type="ARBA" id="ARBA00018672"/>
    </source>
</evidence>
<dbReference type="Pfam" id="PF00072">
    <property type="entry name" value="Response_reg"/>
    <property type="match status" value="1"/>
</dbReference>
<comment type="caution">
    <text evidence="9">The sequence shown here is derived from an EMBL/GenBank/DDBJ whole genome shotgun (WGS) entry which is preliminary data.</text>
</comment>
<dbReference type="AlphaFoldDB" id="A0A3E3I9V6"/>
<sequence length="264" mass="31132">MIWRNVMNLLIVNDEILTAETMKEDIIWEDYEIVQVFTAYDAEQAKQIILEKKVDIILCDIEMPGENGIELLRWVRQKNLEIECIFLTCHANFIYAKEAISLSCQDYILLPARNEDIGSAIAKVVERIYRKRDDIRFQKLGKEFVRERIKNSDEKFGDKRRPDEAIKEVSDYIREHIDDQGLSVNVIAEKFYFHPVYLNRLFRKEMDVSVGQFIINCRMDIAVPLLIDSNLSIKEIAEQVGYKNYSNFHSIFRKNHLIDFQLSL</sequence>
<dbReference type="OrthoDB" id="1974963at2"/>
<evidence type="ECO:0000259" key="7">
    <source>
        <dbReference type="PROSITE" id="PS01124"/>
    </source>
</evidence>
<feature type="domain" description="Response regulatory" evidence="8">
    <location>
        <begin position="8"/>
        <end position="125"/>
    </location>
</feature>
<evidence type="ECO:0000313" key="9">
    <source>
        <dbReference type="EMBL" id="RGE63813.1"/>
    </source>
</evidence>
<dbReference type="Proteomes" id="UP000261166">
    <property type="component" value="Unassembled WGS sequence"/>
</dbReference>
<name>A0A3E3I9V6_9FIRM</name>
<dbReference type="SMART" id="SM00448">
    <property type="entry name" value="REC"/>
    <property type="match status" value="1"/>
</dbReference>
<dbReference type="InterPro" id="IPR011006">
    <property type="entry name" value="CheY-like_superfamily"/>
</dbReference>
<evidence type="ECO:0000256" key="4">
    <source>
        <dbReference type="ARBA" id="ARBA00023163"/>
    </source>
</evidence>
<protein>
    <recommendedName>
        <fullName evidence="1">Stage 0 sporulation protein A homolog</fullName>
    </recommendedName>
</protein>
<evidence type="ECO:0000256" key="6">
    <source>
        <dbReference type="PROSITE-ProRule" id="PRU00169"/>
    </source>
</evidence>
<keyword evidence="3" id="KW-0238">DNA-binding</keyword>
<evidence type="ECO:0000313" key="10">
    <source>
        <dbReference type="Proteomes" id="UP000261166"/>
    </source>
</evidence>
<dbReference type="Gene3D" id="3.40.50.2300">
    <property type="match status" value="1"/>
</dbReference>
<dbReference type="GO" id="GO:0003700">
    <property type="term" value="F:DNA-binding transcription factor activity"/>
    <property type="evidence" value="ECO:0007669"/>
    <property type="project" value="InterPro"/>
</dbReference>
<dbReference type="SUPFAM" id="SSF52172">
    <property type="entry name" value="CheY-like"/>
    <property type="match status" value="1"/>
</dbReference>
<evidence type="ECO:0000256" key="2">
    <source>
        <dbReference type="ARBA" id="ARBA00023015"/>
    </source>
</evidence>
<reference evidence="9 10" key="1">
    <citation type="submission" date="2018-08" db="EMBL/GenBank/DDBJ databases">
        <title>A genome reference for cultivated species of the human gut microbiota.</title>
        <authorList>
            <person name="Zou Y."/>
            <person name="Xue W."/>
            <person name="Luo G."/>
        </authorList>
    </citation>
    <scope>NUCLEOTIDE SEQUENCE [LARGE SCALE GENOMIC DNA]</scope>
    <source>
        <strain evidence="9 10">AF26-4BH</strain>
    </source>
</reference>
<evidence type="ECO:0000259" key="8">
    <source>
        <dbReference type="PROSITE" id="PS50110"/>
    </source>
</evidence>
<dbReference type="PROSITE" id="PS50110">
    <property type="entry name" value="RESPONSE_REGULATORY"/>
    <property type="match status" value="1"/>
</dbReference>
<dbReference type="PANTHER" id="PTHR43280">
    <property type="entry name" value="ARAC-FAMILY TRANSCRIPTIONAL REGULATOR"/>
    <property type="match status" value="1"/>
</dbReference>
<dbReference type="Pfam" id="PF12833">
    <property type="entry name" value="HTH_18"/>
    <property type="match status" value="1"/>
</dbReference>
<organism evidence="9 10">
    <name type="scientific">Eisenbergiella massiliensis</name>
    <dbReference type="NCBI Taxonomy" id="1720294"/>
    <lineage>
        <taxon>Bacteria</taxon>
        <taxon>Bacillati</taxon>
        <taxon>Bacillota</taxon>
        <taxon>Clostridia</taxon>
        <taxon>Lachnospirales</taxon>
        <taxon>Lachnospiraceae</taxon>
        <taxon>Eisenbergiella</taxon>
    </lineage>
</organism>
<dbReference type="InterPro" id="IPR009057">
    <property type="entry name" value="Homeodomain-like_sf"/>
</dbReference>
<dbReference type="GO" id="GO:0000160">
    <property type="term" value="P:phosphorelay signal transduction system"/>
    <property type="evidence" value="ECO:0007669"/>
    <property type="project" value="InterPro"/>
</dbReference>
<feature type="modified residue" description="4-aspartylphosphate" evidence="6">
    <location>
        <position position="60"/>
    </location>
</feature>
<dbReference type="PANTHER" id="PTHR43280:SF28">
    <property type="entry name" value="HTH-TYPE TRANSCRIPTIONAL ACTIVATOR RHAS"/>
    <property type="match status" value="1"/>
</dbReference>
<accession>A0A3E3I9V6</accession>
<dbReference type="SUPFAM" id="SSF46689">
    <property type="entry name" value="Homeodomain-like"/>
    <property type="match status" value="2"/>
</dbReference>
<dbReference type="SMART" id="SM00342">
    <property type="entry name" value="HTH_ARAC"/>
    <property type="match status" value="1"/>
</dbReference>
<evidence type="ECO:0000256" key="5">
    <source>
        <dbReference type="ARBA" id="ARBA00024867"/>
    </source>
</evidence>
<dbReference type="InterPro" id="IPR018060">
    <property type="entry name" value="HTH_AraC"/>
</dbReference>
<dbReference type="GO" id="GO:0043565">
    <property type="term" value="F:sequence-specific DNA binding"/>
    <property type="evidence" value="ECO:0007669"/>
    <property type="project" value="InterPro"/>
</dbReference>
<feature type="domain" description="HTH araC/xylS-type" evidence="7">
    <location>
        <begin position="167"/>
        <end position="254"/>
    </location>
</feature>
<comment type="function">
    <text evidence="5">May play the central regulatory role in sporulation. It may be an element of the effector pathway responsible for the activation of sporulation genes in response to nutritional stress. Spo0A may act in concert with spo0H (a sigma factor) to control the expression of some genes that are critical to the sporulation process.</text>
</comment>
<keyword evidence="2" id="KW-0805">Transcription regulation</keyword>
<keyword evidence="6" id="KW-0597">Phosphoprotein</keyword>
<dbReference type="EMBL" id="QVLU01000043">
    <property type="protein sequence ID" value="RGE63813.1"/>
    <property type="molecule type" value="Genomic_DNA"/>
</dbReference>
<gene>
    <name evidence="9" type="ORF">DWY69_28080</name>
</gene>
<evidence type="ECO:0000256" key="3">
    <source>
        <dbReference type="ARBA" id="ARBA00023125"/>
    </source>
</evidence>
<dbReference type="CDD" id="cd17536">
    <property type="entry name" value="REC_YesN-like"/>
    <property type="match status" value="1"/>
</dbReference>
<dbReference type="PROSITE" id="PS01124">
    <property type="entry name" value="HTH_ARAC_FAMILY_2"/>
    <property type="match status" value="1"/>
</dbReference>